<evidence type="ECO:0000313" key="1">
    <source>
        <dbReference type="EMBL" id="CAG7581590.1"/>
    </source>
</evidence>
<accession>A0A8D9CCZ6</accession>
<dbReference type="EMBL" id="OU342829">
    <property type="protein sequence ID" value="CAG7581590.1"/>
    <property type="molecule type" value="Genomic_DNA"/>
</dbReference>
<sequence length="222" mass="25814">MLTLKQVDDSIKEVFTDQLVKSVDTVYQKKDNFYMLVISIHGLELDDTIILHTKFIFPTNLEKTGLINNKFSYLANLGCGYKYVEFEEDSTDDLKEKIMDVLNSNDFDGELRDLSEFLSESPDGRINHHLYQKGIEKISVHEVKYDPKFKMAPCGDTTYDFDLNINNNYEVNVSIKRKDPYEEKSTFDITFKLNDVETIEVESMENIGEIIGEQLIKMFEKL</sequence>
<proteinExistence type="predicted"/>
<protein>
    <submittedName>
        <fullName evidence="1">Uncharacterized protein</fullName>
    </submittedName>
</protein>
<name>A0A8D9CCZ6_9VIRU</name>
<organism evidence="1">
    <name type="scientific">uncultured marine phage</name>
    <dbReference type="NCBI Taxonomy" id="707152"/>
    <lineage>
        <taxon>Viruses</taxon>
        <taxon>environmental samples</taxon>
    </lineage>
</organism>
<reference evidence="1" key="1">
    <citation type="submission" date="2021-06" db="EMBL/GenBank/DDBJ databases">
        <authorList>
            <person name="Gannon L."/>
            <person name="Redgwell R T."/>
            <person name="Michniewski S."/>
            <person name="Harrison D C."/>
            <person name="Millard A."/>
        </authorList>
    </citation>
    <scope>NUCLEOTIDE SEQUENCE</scope>
</reference>
<gene>
    <name evidence="1" type="ORF">SLAVMIC_00917</name>
</gene>